<evidence type="ECO:0000256" key="1">
    <source>
        <dbReference type="SAM" id="Phobius"/>
    </source>
</evidence>
<evidence type="ECO:0000313" key="3">
    <source>
        <dbReference type="Proteomes" id="UP000886886"/>
    </source>
</evidence>
<feature type="transmembrane region" description="Helical" evidence="1">
    <location>
        <begin position="163"/>
        <end position="183"/>
    </location>
</feature>
<feature type="transmembrane region" description="Helical" evidence="1">
    <location>
        <begin position="222"/>
        <end position="246"/>
    </location>
</feature>
<name>A0A9D1D0A1_9FIRM</name>
<reference evidence="2" key="2">
    <citation type="journal article" date="2021" name="PeerJ">
        <title>Extensive microbial diversity within the chicken gut microbiome revealed by metagenomics and culture.</title>
        <authorList>
            <person name="Gilroy R."/>
            <person name="Ravi A."/>
            <person name="Getino M."/>
            <person name="Pursley I."/>
            <person name="Horton D.L."/>
            <person name="Alikhan N.F."/>
            <person name="Baker D."/>
            <person name="Gharbi K."/>
            <person name="Hall N."/>
            <person name="Watson M."/>
            <person name="Adriaenssens E.M."/>
            <person name="Foster-Nyarko E."/>
            <person name="Jarju S."/>
            <person name="Secka A."/>
            <person name="Antonio M."/>
            <person name="Oren A."/>
            <person name="Chaudhuri R.R."/>
            <person name="La Ragione R."/>
            <person name="Hildebrand F."/>
            <person name="Pallen M.J."/>
        </authorList>
    </citation>
    <scope>NUCLEOTIDE SEQUENCE</scope>
    <source>
        <strain evidence="2">ChiSjej3B21-11622</strain>
    </source>
</reference>
<feature type="transmembrane region" description="Helical" evidence="1">
    <location>
        <begin position="6"/>
        <end position="29"/>
    </location>
</feature>
<feature type="transmembrane region" description="Helical" evidence="1">
    <location>
        <begin position="258"/>
        <end position="276"/>
    </location>
</feature>
<dbReference type="Proteomes" id="UP000886886">
    <property type="component" value="Unassembled WGS sequence"/>
</dbReference>
<dbReference type="EMBL" id="DVFT01000067">
    <property type="protein sequence ID" value="HIQ95812.1"/>
    <property type="molecule type" value="Genomic_DNA"/>
</dbReference>
<evidence type="ECO:0000313" key="2">
    <source>
        <dbReference type="EMBL" id="HIQ95812.1"/>
    </source>
</evidence>
<dbReference type="Pfam" id="PF11449">
    <property type="entry name" value="ArsP_2"/>
    <property type="match status" value="1"/>
</dbReference>
<sequence>MLDLVMDAVIDCLKMLPFLFLAFLLMEGAERYYGRHMDKIMRQSRREGPLIGAILGCVPQCGFSVLASNLYAGGMITIGTLLAVYLSTSDEAILILLADSSRIKDVIPLIIAKIVIAVVAGYLIDFVFRKNREGRNMEQVCDHCGCEEEGGILKPALRHAVQVFVYLFVFTLALNLIMEGIGADELSEMLLGDTIFQPILAALIGLIPNCAASVILTELYLGGAISFASVVAGLCTGAGAGLLVLFRMNKDRKENLKIVGILYVVAVVSGMVLELFA</sequence>
<feature type="transmembrane region" description="Helical" evidence="1">
    <location>
        <begin position="110"/>
        <end position="128"/>
    </location>
</feature>
<organism evidence="2 3">
    <name type="scientific">Candidatus Limivivens merdigallinarum</name>
    <dbReference type="NCBI Taxonomy" id="2840859"/>
    <lineage>
        <taxon>Bacteria</taxon>
        <taxon>Bacillati</taxon>
        <taxon>Bacillota</taxon>
        <taxon>Clostridia</taxon>
        <taxon>Lachnospirales</taxon>
        <taxon>Lachnospiraceae</taxon>
        <taxon>Lachnospiraceae incertae sedis</taxon>
        <taxon>Candidatus Limivivens</taxon>
    </lineage>
</organism>
<reference evidence="2" key="1">
    <citation type="submission" date="2020-10" db="EMBL/GenBank/DDBJ databases">
        <authorList>
            <person name="Gilroy R."/>
        </authorList>
    </citation>
    <scope>NUCLEOTIDE SEQUENCE</scope>
    <source>
        <strain evidence="2">ChiSjej3B21-11622</strain>
    </source>
</reference>
<keyword evidence="1" id="KW-1133">Transmembrane helix</keyword>
<dbReference type="AlphaFoldDB" id="A0A9D1D0A1"/>
<proteinExistence type="predicted"/>
<gene>
    <name evidence="2" type="ORF">IAB26_04545</name>
</gene>
<keyword evidence="1" id="KW-0812">Transmembrane</keyword>
<comment type="caution">
    <text evidence="2">The sequence shown here is derived from an EMBL/GenBank/DDBJ whole genome shotgun (WGS) entry which is preliminary data.</text>
</comment>
<protein>
    <submittedName>
        <fullName evidence="2">Arsenic efflux protein</fullName>
    </submittedName>
</protein>
<accession>A0A9D1D0A1</accession>
<dbReference type="InterPro" id="IPR021552">
    <property type="entry name" value="ArsP_2"/>
</dbReference>
<dbReference type="NCBIfam" id="NF037962">
    <property type="entry name" value="arsenic_eff"/>
    <property type="match status" value="1"/>
</dbReference>
<keyword evidence="1" id="KW-0472">Membrane</keyword>